<evidence type="ECO:0000256" key="4">
    <source>
        <dbReference type="PIRSR" id="PIRSR001220-2"/>
    </source>
</evidence>
<evidence type="ECO:0000256" key="2">
    <source>
        <dbReference type="ARBA" id="ARBA00022801"/>
    </source>
</evidence>
<evidence type="ECO:0000313" key="9">
    <source>
        <dbReference type="EMBL" id="TFZ08297.1"/>
    </source>
</evidence>
<dbReference type="SMART" id="SM00870">
    <property type="entry name" value="Asparaginase"/>
    <property type="match status" value="1"/>
</dbReference>
<dbReference type="PIRSF" id="PIRSF500176">
    <property type="entry name" value="L_ASNase"/>
    <property type="match status" value="1"/>
</dbReference>
<feature type="binding site" evidence="4">
    <location>
        <begin position="92"/>
        <end position="93"/>
    </location>
    <ligand>
        <name>substrate</name>
    </ligand>
</feature>
<dbReference type="OrthoDB" id="9788068at2"/>
<feature type="domain" description="Asparaginase/glutaminase C-terminal" evidence="8">
    <location>
        <begin position="216"/>
        <end position="304"/>
    </location>
</feature>
<dbReference type="PIRSF" id="PIRSF001220">
    <property type="entry name" value="L-ASNase_gatD"/>
    <property type="match status" value="1"/>
</dbReference>
<evidence type="ECO:0000256" key="1">
    <source>
        <dbReference type="ARBA" id="ARBA00010518"/>
    </source>
</evidence>
<dbReference type="InterPro" id="IPR040919">
    <property type="entry name" value="Asparaginase_C"/>
</dbReference>
<feature type="active site" description="O-isoaspartyl threonine intermediate" evidence="3">
    <location>
        <position position="13"/>
    </location>
</feature>
<dbReference type="Gene3D" id="3.40.50.1170">
    <property type="entry name" value="L-asparaginase, N-terminal domain"/>
    <property type="match status" value="1"/>
</dbReference>
<dbReference type="InterPro" id="IPR027474">
    <property type="entry name" value="L-asparaginase_N"/>
</dbReference>
<comment type="caution">
    <text evidence="9">The sequence shown here is derived from an EMBL/GenBank/DDBJ whole genome shotgun (WGS) entry which is preliminary data.</text>
</comment>
<dbReference type="AlphaFoldDB" id="A0A4Z0C9E0"/>
<organism evidence="9 10">
    <name type="scientific">Ramlibacter humi</name>
    <dbReference type="NCBI Taxonomy" id="2530451"/>
    <lineage>
        <taxon>Bacteria</taxon>
        <taxon>Pseudomonadati</taxon>
        <taxon>Pseudomonadota</taxon>
        <taxon>Betaproteobacteria</taxon>
        <taxon>Burkholderiales</taxon>
        <taxon>Comamonadaceae</taxon>
        <taxon>Ramlibacter</taxon>
    </lineage>
</organism>
<sequence>MAQRIVVLGTGGTIAGRGADASDHLGYKAGEVAVKDLLADIPLLAGVSVSSEQVAQIDSKDLSFDVLRKLAARCAEALAQDDVQAIVITHGTDTIEETAWFLQRVLAPAKPIVLACAMRPATAISPDGPQNLVDAFTVARHPGARGAVVVCAGQVHGAADVRKVHPHRLDAFGSGDAGSVGYVEAGHVRQLRAWPQTRPQGTLAARIQAASEWPWVEIVTSGAGADGRVVDALVAAGVRGLVAAGTGNGSLNSELESALRRAEEKGVRLARASRCLDGTIVGTPTGALRASALTPAKARIDLVLDLLAA</sequence>
<dbReference type="Pfam" id="PF00710">
    <property type="entry name" value="Asparaginase"/>
    <property type="match status" value="1"/>
</dbReference>
<dbReference type="InterPro" id="IPR027473">
    <property type="entry name" value="L-asparaginase_C"/>
</dbReference>
<evidence type="ECO:0000259" key="8">
    <source>
        <dbReference type="Pfam" id="PF17763"/>
    </source>
</evidence>
<dbReference type="SUPFAM" id="SSF53774">
    <property type="entry name" value="Glutaminase/Asparaginase"/>
    <property type="match status" value="1"/>
</dbReference>
<dbReference type="InterPro" id="IPR020827">
    <property type="entry name" value="Asparaginase/glutaminase_AS1"/>
</dbReference>
<evidence type="ECO:0000259" key="7">
    <source>
        <dbReference type="Pfam" id="PF00710"/>
    </source>
</evidence>
<dbReference type="InterPro" id="IPR037152">
    <property type="entry name" value="L-asparaginase_N_sf"/>
</dbReference>
<dbReference type="FunFam" id="3.40.50.1170:FF:000001">
    <property type="entry name" value="L-asparaginase 2"/>
    <property type="match status" value="1"/>
</dbReference>
<feature type="active site" evidence="5">
    <location>
        <position position="13"/>
    </location>
</feature>
<reference evidence="9 10" key="1">
    <citation type="submission" date="2019-03" db="EMBL/GenBank/DDBJ databases">
        <title>Ramlibacter sp. 18x22-1, whole genome shotgun sequence.</title>
        <authorList>
            <person name="Zhang X."/>
            <person name="Feng G."/>
            <person name="Zhu H."/>
        </authorList>
    </citation>
    <scope>NUCLEOTIDE SEQUENCE [LARGE SCALE GENOMIC DNA]</scope>
    <source>
        <strain evidence="9 10">18x22-1</strain>
    </source>
</reference>
<evidence type="ECO:0000256" key="3">
    <source>
        <dbReference type="PIRSR" id="PIRSR001220-1"/>
    </source>
</evidence>
<comment type="similarity">
    <text evidence="1">Belongs to the asparaginase 1 family.</text>
</comment>
<evidence type="ECO:0000313" key="10">
    <source>
        <dbReference type="Proteomes" id="UP000297839"/>
    </source>
</evidence>
<protein>
    <submittedName>
        <fullName evidence="9">Asparaginase</fullName>
    </submittedName>
</protein>
<dbReference type="GO" id="GO:0006528">
    <property type="term" value="P:asparagine metabolic process"/>
    <property type="evidence" value="ECO:0007669"/>
    <property type="project" value="InterPro"/>
</dbReference>
<evidence type="ECO:0000256" key="5">
    <source>
        <dbReference type="PROSITE-ProRule" id="PRU10099"/>
    </source>
</evidence>
<dbReference type="PANTHER" id="PTHR11707">
    <property type="entry name" value="L-ASPARAGINASE"/>
    <property type="match status" value="1"/>
</dbReference>
<keyword evidence="10" id="KW-1185">Reference proteome</keyword>
<dbReference type="InterPro" id="IPR036152">
    <property type="entry name" value="Asp/glu_Ase-like_sf"/>
</dbReference>
<evidence type="ECO:0000256" key="6">
    <source>
        <dbReference type="PROSITE-ProRule" id="PRU10100"/>
    </source>
</evidence>
<dbReference type="PRINTS" id="PR00139">
    <property type="entry name" value="ASNGLNASE"/>
</dbReference>
<proteinExistence type="inferred from homology"/>
<dbReference type="Proteomes" id="UP000297839">
    <property type="component" value="Unassembled WGS sequence"/>
</dbReference>
<feature type="active site" evidence="6">
    <location>
        <position position="92"/>
    </location>
</feature>
<dbReference type="PROSITE" id="PS51732">
    <property type="entry name" value="ASN_GLN_ASE_3"/>
    <property type="match status" value="1"/>
</dbReference>
<dbReference type="Gene3D" id="3.40.50.40">
    <property type="match status" value="1"/>
</dbReference>
<dbReference type="CDD" id="cd08964">
    <property type="entry name" value="L-asparaginase_II"/>
    <property type="match status" value="1"/>
</dbReference>
<feature type="domain" description="L-asparaginase N-terminal" evidence="7">
    <location>
        <begin position="4"/>
        <end position="191"/>
    </location>
</feature>
<dbReference type="Pfam" id="PF17763">
    <property type="entry name" value="Asparaginase_C"/>
    <property type="match status" value="1"/>
</dbReference>
<dbReference type="EMBL" id="SMLK01000001">
    <property type="protein sequence ID" value="TFZ08297.1"/>
    <property type="molecule type" value="Genomic_DNA"/>
</dbReference>
<dbReference type="PROSITE" id="PS00917">
    <property type="entry name" value="ASN_GLN_ASE_2"/>
    <property type="match status" value="1"/>
</dbReference>
<gene>
    <name evidence="9" type="ORF">EZ216_03820</name>
</gene>
<dbReference type="InterPro" id="IPR004550">
    <property type="entry name" value="AsnASE_II"/>
</dbReference>
<dbReference type="InterPro" id="IPR027475">
    <property type="entry name" value="Asparaginase/glutaminase_AS2"/>
</dbReference>
<keyword evidence="2" id="KW-0378">Hydrolase</keyword>
<dbReference type="PANTHER" id="PTHR11707:SF28">
    <property type="entry name" value="60 KDA LYSOPHOSPHOLIPASE"/>
    <property type="match status" value="1"/>
</dbReference>
<feature type="binding site" evidence="4">
    <location>
        <position position="59"/>
    </location>
    <ligand>
        <name>substrate</name>
    </ligand>
</feature>
<accession>A0A4Z0C9E0</accession>
<dbReference type="PROSITE" id="PS00144">
    <property type="entry name" value="ASN_GLN_ASE_1"/>
    <property type="match status" value="1"/>
</dbReference>
<dbReference type="InterPro" id="IPR006034">
    <property type="entry name" value="Asparaginase/glutaminase-like"/>
</dbReference>
<dbReference type="RefSeq" id="WP_135248234.1">
    <property type="nucleotide sequence ID" value="NZ_SMLK01000001.1"/>
</dbReference>
<dbReference type="GO" id="GO:0004067">
    <property type="term" value="F:asparaginase activity"/>
    <property type="evidence" value="ECO:0007669"/>
    <property type="project" value="UniProtKB-UniRule"/>
</dbReference>
<name>A0A4Z0C9E0_9BURK</name>